<dbReference type="Gene3D" id="3.40.50.150">
    <property type="entry name" value="Vaccinia Virus protein VP39"/>
    <property type="match status" value="1"/>
</dbReference>
<dbReference type="Pfam" id="PF01209">
    <property type="entry name" value="Ubie_methyltran"/>
    <property type="match status" value="1"/>
</dbReference>
<sequence length="324" mass="36196">MKLLINRVLFSYLYLQKSVLCHALFGNSYLPTLIKFNVVNQIEIKMETQLEEIRELQKASWDKFSPGWKKWDKLMMEFLKPVGDEIVRSINPKNTDFVLDIAGGTGEPGFTIASKGGMVVITDLSEKMLEITKEYAKERGIKNIETRACDVCELPFADNTFDAISCRFGFMFFPDMLLATKEMVRVLKPGGRIAVAVWNGPEKNFWVTAIGGTINRNMQLSPPSPEAPGMFRCAKEGLIRGLFQQAGLKNTSEKEVAGKLNSGTADVYWNMMTEVAAPFVAALSQADDAMKEKIKSEVYQALAEKYPDGNIIIDSSAIVIYGEK</sequence>
<dbReference type="Proteomes" id="UP000184516">
    <property type="component" value="Unassembled WGS sequence"/>
</dbReference>
<name>A0A1M5FGQ2_9FLAO</name>
<dbReference type="STRING" id="468056.SAMN05443549_101780"/>
<dbReference type="PANTHER" id="PTHR43591">
    <property type="entry name" value="METHYLTRANSFERASE"/>
    <property type="match status" value="1"/>
</dbReference>
<dbReference type="GO" id="GO:0032259">
    <property type="term" value="P:methylation"/>
    <property type="evidence" value="ECO:0007669"/>
    <property type="project" value="UniProtKB-KW"/>
</dbReference>
<gene>
    <name evidence="1" type="ORF">SAMN05443549_101780</name>
</gene>
<dbReference type="PANTHER" id="PTHR43591:SF24">
    <property type="entry name" value="2-METHOXY-6-POLYPRENYL-1,4-BENZOQUINOL METHYLASE, MITOCHONDRIAL"/>
    <property type="match status" value="1"/>
</dbReference>
<keyword evidence="1" id="KW-0808">Transferase</keyword>
<proteinExistence type="predicted"/>
<accession>A0A1M5FGQ2</accession>
<dbReference type="AlphaFoldDB" id="A0A1M5FGQ2"/>
<keyword evidence="2" id="KW-1185">Reference proteome</keyword>
<organism evidence="1 2">
    <name type="scientific">Flavobacterium fluvii</name>
    <dbReference type="NCBI Taxonomy" id="468056"/>
    <lineage>
        <taxon>Bacteria</taxon>
        <taxon>Pseudomonadati</taxon>
        <taxon>Bacteroidota</taxon>
        <taxon>Flavobacteriia</taxon>
        <taxon>Flavobacteriales</taxon>
        <taxon>Flavobacteriaceae</taxon>
        <taxon>Flavobacterium</taxon>
    </lineage>
</organism>
<protein>
    <submittedName>
        <fullName evidence="1">UbiE/COQ5 methyltransferase family protein</fullName>
    </submittedName>
</protein>
<dbReference type="GO" id="GO:0008168">
    <property type="term" value="F:methyltransferase activity"/>
    <property type="evidence" value="ECO:0007669"/>
    <property type="project" value="UniProtKB-KW"/>
</dbReference>
<dbReference type="CDD" id="cd02440">
    <property type="entry name" value="AdoMet_MTases"/>
    <property type="match status" value="1"/>
</dbReference>
<dbReference type="EMBL" id="FQWB01000001">
    <property type="protein sequence ID" value="SHF90658.1"/>
    <property type="molecule type" value="Genomic_DNA"/>
</dbReference>
<keyword evidence="1" id="KW-0489">Methyltransferase</keyword>
<dbReference type="SUPFAM" id="SSF53335">
    <property type="entry name" value="S-adenosyl-L-methionine-dependent methyltransferases"/>
    <property type="match status" value="1"/>
</dbReference>
<reference evidence="2" key="1">
    <citation type="submission" date="2016-11" db="EMBL/GenBank/DDBJ databases">
        <authorList>
            <person name="Varghese N."/>
            <person name="Submissions S."/>
        </authorList>
    </citation>
    <scope>NUCLEOTIDE SEQUENCE [LARGE SCALE GENOMIC DNA]</scope>
    <source>
        <strain evidence="2">DSM 19978</strain>
    </source>
</reference>
<evidence type="ECO:0000313" key="2">
    <source>
        <dbReference type="Proteomes" id="UP000184516"/>
    </source>
</evidence>
<evidence type="ECO:0000313" key="1">
    <source>
        <dbReference type="EMBL" id="SHF90658.1"/>
    </source>
</evidence>
<dbReference type="InterPro" id="IPR029063">
    <property type="entry name" value="SAM-dependent_MTases_sf"/>
</dbReference>